<organism evidence="2 3">
    <name type="scientific">Gottfriedia endophytica</name>
    <dbReference type="NCBI Taxonomy" id="2820819"/>
    <lineage>
        <taxon>Bacteria</taxon>
        <taxon>Bacillati</taxon>
        <taxon>Bacillota</taxon>
        <taxon>Bacilli</taxon>
        <taxon>Bacillales</taxon>
        <taxon>Bacillaceae</taxon>
        <taxon>Gottfriedia</taxon>
    </lineage>
</organism>
<name>A0A940NJ82_9BACI</name>
<feature type="region of interest" description="Disordered" evidence="1">
    <location>
        <begin position="1"/>
        <end position="48"/>
    </location>
</feature>
<dbReference type="EMBL" id="JAGIYQ010000010">
    <property type="protein sequence ID" value="MBP0726339.1"/>
    <property type="molecule type" value="Genomic_DNA"/>
</dbReference>
<protein>
    <submittedName>
        <fullName evidence="2">Glycogen biosynthesis protein GlgD</fullName>
    </submittedName>
</protein>
<accession>A0A940NJ82</accession>
<keyword evidence="3" id="KW-1185">Reference proteome</keyword>
<gene>
    <name evidence="2" type="ORF">J5Y03_14350</name>
</gene>
<evidence type="ECO:0000313" key="2">
    <source>
        <dbReference type="EMBL" id="MBP0726339.1"/>
    </source>
</evidence>
<proteinExistence type="predicted"/>
<sequence>MATKSNSNNPEQKTQNAKITEFSSELSPVGAVKQKNAKKGQPQRSKQG</sequence>
<reference evidence="2" key="1">
    <citation type="submission" date="2021-04" db="EMBL/GenBank/DDBJ databases">
        <title>Genome seq and assembly of Bacillus sp.</title>
        <authorList>
            <person name="Chhetri G."/>
        </authorList>
    </citation>
    <scope>NUCLEOTIDE SEQUENCE</scope>
    <source>
        <strain evidence="2">RG28</strain>
    </source>
</reference>
<evidence type="ECO:0000256" key="1">
    <source>
        <dbReference type="SAM" id="MobiDB-lite"/>
    </source>
</evidence>
<evidence type="ECO:0000313" key="3">
    <source>
        <dbReference type="Proteomes" id="UP000682134"/>
    </source>
</evidence>
<dbReference type="Proteomes" id="UP000682134">
    <property type="component" value="Unassembled WGS sequence"/>
</dbReference>
<comment type="caution">
    <text evidence="2">The sequence shown here is derived from an EMBL/GenBank/DDBJ whole genome shotgun (WGS) entry which is preliminary data.</text>
</comment>
<dbReference type="AlphaFoldDB" id="A0A940NJ82"/>
<feature type="compositionally biased region" description="Polar residues" evidence="1">
    <location>
        <begin position="1"/>
        <end position="26"/>
    </location>
</feature>
<dbReference type="RefSeq" id="WP_209406680.1">
    <property type="nucleotide sequence ID" value="NZ_JAGIYQ010000010.1"/>
</dbReference>